<keyword evidence="4" id="KW-0479">Metal-binding</keyword>
<dbReference type="GO" id="GO:0046872">
    <property type="term" value="F:metal ion binding"/>
    <property type="evidence" value="ECO:0007669"/>
    <property type="project" value="UniProtKB-KW"/>
</dbReference>
<comment type="subcellular location">
    <subcellularLocation>
        <location evidence="2">Cell envelope</location>
    </subcellularLocation>
</comment>
<protein>
    <recommendedName>
        <fullName evidence="13">Peptidase M23</fullName>
    </recommendedName>
</protein>
<dbReference type="InterPro" id="IPR045834">
    <property type="entry name" value="Csd3_N2"/>
</dbReference>
<keyword evidence="12" id="KW-1185">Reference proteome</keyword>
<organism evidence="11 12">
    <name type="scientific">Woeseia oceani</name>
    <dbReference type="NCBI Taxonomy" id="1548547"/>
    <lineage>
        <taxon>Bacteria</taxon>
        <taxon>Pseudomonadati</taxon>
        <taxon>Pseudomonadota</taxon>
        <taxon>Gammaproteobacteria</taxon>
        <taxon>Woeseiales</taxon>
        <taxon>Woeseiaceae</taxon>
        <taxon>Woeseia</taxon>
    </lineage>
</organism>
<dbReference type="KEGG" id="woc:BA177_03430"/>
<name>A0A193LD07_9GAMM</name>
<feature type="domain" description="M23ase beta-sheet core" evidence="8">
    <location>
        <begin position="332"/>
        <end position="428"/>
    </location>
</feature>
<feature type="domain" description="Opacity-associated protein A LysM-like" evidence="9">
    <location>
        <begin position="110"/>
        <end position="185"/>
    </location>
</feature>
<keyword evidence="6" id="KW-0862">Zinc</keyword>
<evidence type="ECO:0000313" key="11">
    <source>
        <dbReference type="EMBL" id="ANO50392.1"/>
    </source>
</evidence>
<evidence type="ECO:0000259" key="9">
    <source>
        <dbReference type="Pfam" id="PF04225"/>
    </source>
</evidence>
<keyword evidence="5" id="KW-0378">Hydrolase</keyword>
<proteinExistence type="predicted"/>
<evidence type="ECO:0008006" key="13">
    <source>
        <dbReference type="Google" id="ProtNLM"/>
    </source>
</evidence>
<keyword evidence="7" id="KW-0482">Metalloprotease</keyword>
<dbReference type="GO" id="GO:0004222">
    <property type="term" value="F:metalloendopeptidase activity"/>
    <property type="evidence" value="ECO:0007669"/>
    <property type="project" value="TreeGrafter"/>
</dbReference>
<dbReference type="Pfam" id="PF01551">
    <property type="entry name" value="Peptidase_M23"/>
    <property type="match status" value="1"/>
</dbReference>
<dbReference type="InterPro" id="IPR007340">
    <property type="entry name" value="LysM_Opacity-associatedA"/>
</dbReference>
<dbReference type="InterPro" id="IPR018392">
    <property type="entry name" value="LysM"/>
</dbReference>
<dbReference type="Pfam" id="PF19425">
    <property type="entry name" value="Csd3_N2"/>
    <property type="match status" value="1"/>
</dbReference>
<gene>
    <name evidence="11" type="ORF">BA177_03430</name>
</gene>
<evidence type="ECO:0000256" key="2">
    <source>
        <dbReference type="ARBA" id="ARBA00004196"/>
    </source>
</evidence>
<dbReference type="CDD" id="cd12797">
    <property type="entry name" value="M23_peptidase"/>
    <property type="match status" value="1"/>
</dbReference>
<dbReference type="STRING" id="1548547.BA177_03430"/>
<evidence type="ECO:0000256" key="4">
    <source>
        <dbReference type="ARBA" id="ARBA00022723"/>
    </source>
</evidence>
<dbReference type="GO" id="GO:0030313">
    <property type="term" value="C:cell envelope"/>
    <property type="evidence" value="ECO:0007669"/>
    <property type="project" value="UniProtKB-SubCell"/>
</dbReference>
<dbReference type="Gene3D" id="2.70.70.10">
    <property type="entry name" value="Glucose Permease (Domain IIA)"/>
    <property type="match status" value="1"/>
</dbReference>
<dbReference type="InterPro" id="IPR016047">
    <property type="entry name" value="M23ase_b-sheet_dom"/>
</dbReference>
<dbReference type="Proteomes" id="UP000092695">
    <property type="component" value="Chromosome"/>
</dbReference>
<feature type="domain" description="Csd3-like second N-terminal" evidence="10">
    <location>
        <begin position="200"/>
        <end position="320"/>
    </location>
</feature>
<evidence type="ECO:0000313" key="12">
    <source>
        <dbReference type="Proteomes" id="UP000092695"/>
    </source>
</evidence>
<dbReference type="Pfam" id="PF04225">
    <property type="entry name" value="LysM_OapA"/>
    <property type="match status" value="1"/>
</dbReference>
<keyword evidence="3" id="KW-0645">Protease</keyword>
<evidence type="ECO:0000259" key="10">
    <source>
        <dbReference type="Pfam" id="PF19425"/>
    </source>
</evidence>
<dbReference type="EMBL" id="CP016268">
    <property type="protein sequence ID" value="ANO50392.1"/>
    <property type="molecule type" value="Genomic_DNA"/>
</dbReference>
<evidence type="ECO:0000259" key="8">
    <source>
        <dbReference type="Pfam" id="PF01551"/>
    </source>
</evidence>
<dbReference type="Gene3D" id="3.10.450.350">
    <property type="match status" value="2"/>
</dbReference>
<evidence type="ECO:0000256" key="5">
    <source>
        <dbReference type="ARBA" id="ARBA00022801"/>
    </source>
</evidence>
<evidence type="ECO:0000256" key="3">
    <source>
        <dbReference type="ARBA" id="ARBA00022670"/>
    </source>
</evidence>
<accession>A0A193LD07</accession>
<sequence>MNLLLHDYKQPPSKPAAPGKAWRWFALGLGLPLLAIAGFSTIKSAPGSNQANKAVEPDTIQTDTMEAALSDTLRIAEPFPQFINRPAKVAHNAFHPPLILPEAPQFDVVSHTIKSGDTLEQVFRRNKISLADLAAIVRLPEAANHLKILRPGDTFEIGHNEGQLMSLYRELNLTQSLQISRNDDGFLAELVERPIETVRRNAYGRIESSLFESAASAGLQDKLIMNLAGIFAWDIDFVLDIRTNDDYYILYEEIWQDGKFVTTGEIIAAEFNTNGRTFQAVRYVDPEGHSDYFTPDGRSVRKAFVRAPVDFTRISSNFNPNRKHPVLNTIRAHKGVDYAAPKGTPIKAAGDGKVIFRGRKGGYGNAVILQHGGNITTLYAHMSSFAKNARVGKRVRQGETIGFVGSTGLATAAHLHYEYRLNGVHRNPRTVQLPQADPIKQKYRSEFMATAEPILNELQNYKRTQIAAASFD</sequence>
<dbReference type="InterPro" id="IPR011055">
    <property type="entry name" value="Dup_hybrid_motif"/>
</dbReference>
<dbReference type="InterPro" id="IPR050570">
    <property type="entry name" value="Cell_wall_metabolism_enzyme"/>
</dbReference>
<dbReference type="AlphaFoldDB" id="A0A193LD07"/>
<reference evidence="11 12" key="1">
    <citation type="submission" date="2016-06" db="EMBL/GenBank/DDBJ databases">
        <title>Complete genome sequence of a deep-branching marine Gamma Proteobacterium Woeseia oceani type strain XK5.</title>
        <authorList>
            <person name="Mu D."/>
            <person name="Du Z."/>
        </authorList>
    </citation>
    <scope>NUCLEOTIDE SEQUENCE [LARGE SCALE GENOMIC DNA]</scope>
    <source>
        <strain evidence="11 12">XK5</strain>
    </source>
</reference>
<dbReference type="GO" id="GO:0042834">
    <property type="term" value="F:peptidoglycan binding"/>
    <property type="evidence" value="ECO:0007669"/>
    <property type="project" value="InterPro"/>
</dbReference>
<dbReference type="PANTHER" id="PTHR21666:SF288">
    <property type="entry name" value="CELL DIVISION PROTEIN YTFB"/>
    <property type="match status" value="1"/>
</dbReference>
<evidence type="ECO:0000256" key="7">
    <source>
        <dbReference type="ARBA" id="ARBA00023049"/>
    </source>
</evidence>
<dbReference type="SUPFAM" id="SSF51261">
    <property type="entry name" value="Duplicated hybrid motif"/>
    <property type="match status" value="1"/>
</dbReference>
<dbReference type="PANTHER" id="PTHR21666">
    <property type="entry name" value="PEPTIDASE-RELATED"/>
    <property type="match status" value="1"/>
</dbReference>
<evidence type="ECO:0000256" key="1">
    <source>
        <dbReference type="ARBA" id="ARBA00001947"/>
    </source>
</evidence>
<evidence type="ECO:0000256" key="6">
    <source>
        <dbReference type="ARBA" id="ARBA00022833"/>
    </source>
</evidence>
<comment type="cofactor">
    <cofactor evidence="1">
        <name>Zn(2+)</name>
        <dbReference type="ChEBI" id="CHEBI:29105"/>
    </cofactor>
</comment>
<dbReference type="FunFam" id="2.70.70.10:FF:000002">
    <property type="entry name" value="Murein DD-endopeptidase MepM"/>
    <property type="match status" value="1"/>
</dbReference>
<dbReference type="CDD" id="cd00118">
    <property type="entry name" value="LysM"/>
    <property type="match status" value="1"/>
</dbReference>
<dbReference type="GO" id="GO:0006508">
    <property type="term" value="P:proteolysis"/>
    <property type="evidence" value="ECO:0007669"/>
    <property type="project" value="UniProtKB-KW"/>
</dbReference>